<dbReference type="InterPro" id="IPR003010">
    <property type="entry name" value="C-N_Hydrolase"/>
</dbReference>
<comment type="caution">
    <text evidence="3">The sequence shown here is derived from an EMBL/GenBank/DDBJ whole genome shotgun (WGS) entry which is preliminary data.</text>
</comment>
<reference evidence="4" key="1">
    <citation type="journal article" date="2019" name="Int. J. Syst. Evol. Microbiol.">
        <title>The Global Catalogue of Microorganisms (GCM) 10K type strain sequencing project: providing services to taxonomists for standard genome sequencing and annotation.</title>
        <authorList>
            <consortium name="The Broad Institute Genomics Platform"/>
            <consortium name="The Broad Institute Genome Sequencing Center for Infectious Disease"/>
            <person name="Wu L."/>
            <person name="Ma J."/>
        </authorList>
    </citation>
    <scope>NUCLEOTIDE SEQUENCE [LARGE SCALE GENOMIC DNA]</scope>
    <source>
        <strain evidence="4">CGMCC 1.15043</strain>
    </source>
</reference>
<sequence length="417" mass="46853">MNLVNKLNEEDWHSWTPRAELSPDFHIKEHEKGKELQIKGKGHSGCYGSWHSRLIQVEENRKYELGAEYEITDVANEQVSIYAIVTWLDEKGALIQRDFIDHLALLNDGIRRLSRTIDSPLQAAMVRLELSFRWSANGMVTWRNISIVECGKLDERLVRVATTYIKPTEDFATNLGLMLEVIDKSGSSNPDIICLTETFYEASVKLPMVEKCQPIPGTLTNELAIKAAAYNSYILFTMYEREDEHIYNTAVLIGRDGGIAGKYRKIHLPLYEAESGVMSGTGHGIFDTDFGRIGVMICYDQEFPESARILALSGAEVIFIPTIGNELLQTKARARDNGLHVVVSGCNGPASSRIIDPMGDIIGHVADEATGVFTADIRLDERRYTYWLSIGDGNGESRSLFKKERRTDEYHALLNSN</sequence>
<dbReference type="SUPFAM" id="SSF56317">
    <property type="entry name" value="Carbon-nitrogen hydrolase"/>
    <property type="match status" value="1"/>
</dbReference>
<dbReference type="EMBL" id="BMHE01000022">
    <property type="protein sequence ID" value="GFZ90423.1"/>
    <property type="molecule type" value="Genomic_DNA"/>
</dbReference>
<evidence type="ECO:0000259" key="2">
    <source>
        <dbReference type="PROSITE" id="PS50263"/>
    </source>
</evidence>
<dbReference type="InterPro" id="IPR050345">
    <property type="entry name" value="Aliph_Amidase/BUP"/>
</dbReference>
<evidence type="ECO:0000313" key="4">
    <source>
        <dbReference type="Proteomes" id="UP000615455"/>
    </source>
</evidence>
<protein>
    <recommendedName>
        <fullName evidence="2">CN hydrolase domain-containing protein</fullName>
    </recommendedName>
</protein>
<dbReference type="Gene3D" id="2.60.120.260">
    <property type="entry name" value="Galactose-binding domain-like"/>
    <property type="match status" value="1"/>
</dbReference>
<dbReference type="Gene3D" id="3.60.110.10">
    <property type="entry name" value="Carbon-nitrogen hydrolase"/>
    <property type="match status" value="1"/>
</dbReference>
<accession>A0ABQ1EXK0</accession>
<dbReference type="PANTHER" id="PTHR43674:SF2">
    <property type="entry name" value="BETA-UREIDOPROPIONASE"/>
    <property type="match status" value="1"/>
</dbReference>
<dbReference type="InterPro" id="IPR036526">
    <property type="entry name" value="C-N_Hydrolase_sf"/>
</dbReference>
<dbReference type="Pfam" id="PF00795">
    <property type="entry name" value="CN_hydrolase"/>
    <property type="match status" value="1"/>
</dbReference>
<dbReference type="CDD" id="cd07197">
    <property type="entry name" value="nitrilase"/>
    <property type="match status" value="1"/>
</dbReference>
<organism evidence="3 4">
    <name type="scientific">Paenibacillus marchantiophytorum</name>
    <dbReference type="NCBI Taxonomy" id="1619310"/>
    <lineage>
        <taxon>Bacteria</taxon>
        <taxon>Bacillati</taxon>
        <taxon>Bacillota</taxon>
        <taxon>Bacilli</taxon>
        <taxon>Bacillales</taxon>
        <taxon>Paenibacillaceae</taxon>
        <taxon>Paenibacillus</taxon>
    </lineage>
</organism>
<proteinExistence type="predicted"/>
<dbReference type="Proteomes" id="UP000615455">
    <property type="component" value="Unassembled WGS sequence"/>
</dbReference>
<feature type="domain" description="CN hydrolase" evidence="2">
    <location>
        <begin position="158"/>
        <end position="379"/>
    </location>
</feature>
<evidence type="ECO:0000313" key="3">
    <source>
        <dbReference type="EMBL" id="GFZ90423.1"/>
    </source>
</evidence>
<dbReference type="PROSITE" id="PS50263">
    <property type="entry name" value="CN_HYDROLASE"/>
    <property type="match status" value="1"/>
</dbReference>
<dbReference type="RefSeq" id="WP_189014480.1">
    <property type="nucleotide sequence ID" value="NZ_BMHE01000022.1"/>
</dbReference>
<gene>
    <name evidence="3" type="ORF">GCM10008018_40890</name>
</gene>
<keyword evidence="1" id="KW-0378">Hydrolase</keyword>
<dbReference type="PANTHER" id="PTHR43674">
    <property type="entry name" value="NITRILASE C965.09-RELATED"/>
    <property type="match status" value="1"/>
</dbReference>
<keyword evidence="4" id="KW-1185">Reference proteome</keyword>
<evidence type="ECO:0000256" key="1">
    <source>
        <dbReference type="ARBA" id="ARBA00022801"/>
    </source>
</evidence>
<name>A0ABQ1EXK0_9BACL</name>